<evidence type="ECO:0000313" key="2">
    <source>
        <dbReference type="EMBL" id="CAH1440963.1"/>
    </source>
</evidence>
<organism evidence="2 3">
    <name type="scientific">Lactuca virosa</name>
    <dbReference type="NCBI Taxonomy" id="75947"/>
    <lineage>
        <taxon>Eukaryota</taxon>
        <taxon>Viridiplantae</taxon>
        <taxon>Streptophyta</taxon>
        <taxon>Embryophyta</taxon>
        <taxon>Tracheophyta</taxon>
        <taxon>Spermatophyta</taxon>
        <taxon>Magnoliopsida</taxon>
        <taxon>eudicotyledons</taxon>
        <taxon>Gunneridae</taxon>
        <taxon>Pentapetalae</taxon>
        <taxon>asterids</taxon>
        <taxon>campanulids</taxon>
        <taxon>Asterales</taxon>
        <taxon>Asteraceae</taxon>
        <taxon>Cichorioideae</taxon>
        <taxon>Cichorieae</taxon>
        <taxon>Lactucinae</taxon>
        <taxon>Lactuca</taxon>
    </lineage>
</organism>
<accession>A0AAU9NSU5</accession>
<reference evidence="2 3" key="1">
    <citation type="submission" date="2022-01" db="EMBL/GenBank/DDBJ databases">
        <authorList>
            <person name="Xiong W."/>
            <person name="Schranz E."/>
        </authorList>
    </citation>
    <scope>NUCLEOTIDE SEQUENCE [LARGE SCALE GENOMIC DNA]</scope>
</reference>
<keyword evidence="3" id="KW-1185">Reference proteome</keyword>
<name>A0AAU9NSU5_9ASTR</name>
<dbReference type="EMBL" id="CAKMRJ010003931">
    <property type="protein sequence ID" value="CAH1434801.1"/>
    <property type="molecule type" value="Genomic_DNA"/>
</dbReference>
<sequence>MRSRFHLKFHADTSEALILLTNISKHFKTINPSANTLHRRSSQHKCNKLQICDVGLLILRKAVSWDHPRTQKWAGLQ</sequence>
<dbReference type="AlphaFoldDB" id="A0AAU9NSU5"/>
<evidence type="ECO:0000313" key="1">
    <source>
        <dbReference type="EMBL" id="CAH1434801.1"/>
    </source>
</evidence>
<dbReference type="Proteomes" id="UP001157418">
    <property type="component" value="Unassembled WGS sequence"/>
</dbReference>
<comment type="caution">
    <text evidence="2">The sequence shown here is derived from an EMBL/GenBank/DDBJ whole genome shotgun (WGS) entry which is preliminary data.</text>
</comment>
<gene>
    <name evidence="1" type="ORF">LVIROSA_LOCUS21285</name>
    <name evidence="2" type="ORF">LVIROSA_LOCUS27066</name>
</gene>
<protein>
    <submittedName>
        <fullName evidence="2">Uncharacterized protein</fullName>
    </submittedName>
</protein>
<dbReference type="EMBL" id="CAKMRJ010005412">
    <property type="protein sequence ID" value="CAH1440963.1"/>
    <property type="molecule type" value="Genomic_DNA"/>
</dbReference>
<evidence type="ECO:0000313" key="3">
    <source>
        <dbReference type="Proteomes" id="UP001157418"/>
    </source>
</evidence>
<proteinExistence type="predicted"/>